<comment type="caution">
    <text evidence="1">The sequence shown here is derived from an EMBL/GenBank/DDBJ whole genome shotgun (WGS) entry which is preliminary data.</text>
</comment>
<dbReference type="Proteomes" id="UP001159363">
    <property type="component" value="Chromosome X"/>
</dbReference>
<feature type="non-terminal residue" evidence="1">
    <location>
        <position position="80"/>
    </location>
</feature>
<evidence type="ECO:0000313" key="2">
    <source>
        <dbReference type="Proteomes" id="UP001159363"/>
    </source>
</evidence>
<evidence type="ECO:0000313" key="1">
    <source>
        <dbReference type="EMBL" id="KAJ8886630.1"/>
    </source>
</evidence>
<protein>
    <submittedName>
        <fullName evidence="1">Uncharacterized protein</fullName>
    </submittedName>
</protein>
<organism evidence="1 2">
    <name type="scientific">Dryococelus australis</name>
    <dbReference type="NCBI Taxonomy" id="614101"/>
    <lineage>
        <taxon>Eukaryota</taxon>
        <taxon>Metazoa</taxon>
        <taxon>Ecdysozoa</taxon>
        <taxon>Arthropoda</taxon>
        <taxon>Hexapoda</taxon>
        <taxon>Insecta</taxon>
        <taxon>Pterygota</taxon>
        <taxon>Neoptera</taxon>
        <taxon>Polyneoptera</taxon>
        <taxon>Phasmatodea</taxon>
        <taxon>Verophasmatodea</taxon>
        <taxon>Anareolatae</taxon>
        <taxon>Phasmatidae</taxon>
        <taxon>Eurycanthinae</taxon>
        <taxon>Dryococelus</taxon>
    </lineage>
</organism>
<proteinExistence type="predicted"/>
<reference evidence="1 2" key="1">
    <citation type="submission" date="2023-02" db="EMBL/GenBank/DDBJ databases">
        <title>LHISI_Scaffold_Assembly.</title>
        <authorList>
            <person name="Stuart O.P."/>
            <person name="Cleave R."/>
            <person name="Magrath M.J.L."/>
            <person name="Mikheyev A.S."/>
        </authorList>
    </citation>
    <scope>NUCLEOTIDE SEQUENCE [LARGE SCALE GENOMIC DNA]</scope>
    <source>
        <strain evidence="1">Daus_M_001</strain>
        <tissue evidence="1">Leg muscle</tissue>
    </source>
</reference>
<gene>
    <name evidence="1" type="ORF">PR048_012842</name>
</gene>
<name>A0ABQ9HR53_9NEOP</name>
<dbReference type="EMBL" id="JARBHB010000004">
    <property type="protein sequence ID" value="KAJ8886630.1"/>
    <property type="molecule type" value="Genomic_DNA"/>
</dbReference>
<sequence length="80" mass="8853">MATHKYKQKCTNTMKTFMNSLVESSKEKKLSGWGRNIEFKEIEKYIASLTQSADKLVQKAEGHGAMTLIASSNALCPAAK</sequence>
<accession>A0ABQ9HR53</accession>
<keyword evidence="2" id="KW-1185">Reference proteome</keyword>